<protein>
    <recommendedName>
        <fullName evidence="13">Mechanosensitive ion channel protein MscS</fullName>
    </recommendedName>
</protein>
<dbReference type="InterPro" id="IPR045275">
    <property type="entry name" value="MscS_archaea/bacteria_type"/>
</dbReference>
<dbReference type="Pfam" id="PF00924">
    <property type="entry name" value="MS_channel_2nd"/>
    <property type="match status" value="1"/>
</dbReference>
<dbReference type="InterPro" id="IPR006685">
    <property type="entry name" value="MscS_channel_2nd"/>
</dbReference>
<dbReference type="InterPro" id="IPR011014">
    <property type="entry name" value="MscS_channel_TM-2"/>
</dbReference>
<comment type="similarity">
    <text evidence="2">Belongs to the MscS (TC 1.A.23) family.</text>
</comment>
<evidence type="ECO:0000256" key="1">
    <source>
        <dbReference type="ARBA" id="ARBA00004651"/>
    </source>
</evidence>
<evidence type="ECO:0000256" key="5">
    <source>
        <dbReference type="ARBA" id="ARBA00022989"/>
    </source>
</evidence>
<dbReference type="GO" id="GO:0005886">
    <property type="term" value="C:plasma membrane"/>
    <property type="evidence" value="ECO:0007669"/>
    <property type="project" value="UniProtKB-SubCell"/>
</dbReference>
<dbReference type="Gene3D" id="1.10.287.1260">
    <property type="match status" value="1"/>
</dbReference>
<evidence type="ECO:0000256" key="7">
    <source>
        <dbReference type="SAM" id="Phobius"/>
    </source>
</evidence>
<evidence type="ECO:0000313" key="11">
    <source>
        <dbReference type="EMBL" id="OIR13661.1"/>
    </source>
</evidence>
<evidence type="ECO:0000313" key="12">
    <source>
        <dbReference type="Proteomes" id="UP000183815"/>
    </source>
</evidence>
<evidence type="ECO:0000256" key="2">
    <source>
        <dbReference type="ARBA" id="ARBA00008017"/>
    </source>
</evidence>
<dbReference type="Pfam" id="PF21088">
    <property type="entry name" value="MS_channel_1st"/>
    <property type="match status" value="1"/>
</dbReference>
<feature type="domain" description="Mechanosensitive ion channel MscS C-terminal" evidence="9">
    <location>
        <begin position="203"/>
        <end position="277"/>
    </location>
</feature>
<dbReference type="Pfam" id="PF21082">
    <property type="entry name" value="MS_channel_3rd"/>
    <property type="match status" value="1"/>
</dbReference>
<dbReference type="GO" id="GO:0008381">
    <property type="term" value="F:mechanosensitive monoatomic ion channel activity"/>
    <property type="evidence" value="ECO:0007669"/>
    <property type="project" value="InterPro"/>
</dbReference>
<dbReference type="EMBL" id="MIYU01000022">
    <property type="protein sequence ID" value="OIR13661.1"/>
    <property type="molecule type" value="Genomic_DNA"/>
</dbReference>
<accession>A0A1J5TBH7</accession>
<organism evidence="11 12">
    <name type="scientific">Marine Group III euryarchaeote CG-Bathy1</name>
    <dbReference type="NCBI Taxonomy" id="1889001"/>
    <lineage>
        <taxon>Archaea</taxon>
        <taxon>Methanobacteriati</taxon>
        <taxon>Thermoplasmatota</taxon>
        <taxon>Thermoplasmata</taxon>
        <taxon>Candidatus Thermoprofundales</taxon>
    </lineage>
</organism>
<sequence length="297" mass="32810">MDIKCDAVLGTNVTEILDCGASILEITVIKAILTLVIGYPLIIFLTAQISRLFDRVELDETVEMFIQKVAKVTMWILLLITVSGTLGVDVSAILAGLGIAGLALAFAAQDTLSNVVGGVFIMIDRPFKVGDRIKLPTKIGSQYSSWGDVKEIGLRTTIVRSTDGVIVTIPNKSLIGGPIVNFSHDRDAALRVRLRLGLTPVWSNVQKAEDVVNEIVKTHPDINQEKPKPPQAVLRDFGDQDVVMEIRFYVKEPRKMRPTKSDVVKEVLRRFEEEKISLAFPVRVNMNADVDIKDLGF</sequence>
<evidence type="ECO:0000256" key="6">
    <source>
        <dbReference type="ARBA" id="ARBA00023136"/>
    </source>
</evidence>
<evidence type="ECO:0000256" key="4">
    <source>
        <dbReference type="ARBA" id="ARBA00022692"/>
    </source>
</evidence>
<dbReference type="SUPFAM" id="SSF82689">
    <property type="entry name" value="Mechanosensitive channel protein MscS (YggB), C-terminal domain"/>
    <property type="match status" value="1"/>
</dbReference>
<dbReference type="PANTHER" id="PTHR30221:SF1">
    <property type="entry name" value="SMALL-CONDUCTANCE MECHANOSENSITIVE CHANNEL"/>
    <property type="match status" value="1"/>
</dbReference>
<dbReference type="InterPro" id="IPR049278">
    <property type="entry name" value="MS_channel_C"/>
</dbReference>
<evidence type="ECO:0000259" key="10">
    <source>
        <dbReference type="Pfam" id="PF21088"/>
    </source>
</evidence>
<feature type="domain" description="Mechanosensitive ion channel MscS" evidence="8">
    <location>
        <begin position="110"/>
        <end position="184"/>
    </location>
</feature>
<dbReference type="InterPro" id="IPR023408">
    <property type="entry name" value="MscS_beta-dom_sf"/>
</dbReference>
<keyword evidence="3" id="KW-1003">Cell membrane</keyword>
<dbReference type="Gene3D" id="2.30.30.60">
    <property type="match status" value="1"/>
</dbReference>
<dbReference type="AlphaFoldDB" id="A0A1J5TBH7"/>
<dbReference type="InterPro" id="IPR011066">
    <property type="entry name" value="MscS_channel_C_sf"/>
</dbReference>
<evidence type="ECO:0000259" key="9">
    <source>
        <dbReference type="Pfam" id="PF21082"/>
    </source>
</evidence>
<keyword evidence="4 7" id="KW-0812">Transmembrane</keyword>
<feature type="transmembrane region" description="Helical" evidence="7">
    <location>
        <begin position="31"/>
        <end position="53"/>
    </location>
</feature>
<dbReference type="Gene3D" id="3.30.70.100">
    <property type="match status" value="1"/>
</dbReference>
<evidence type="ECO:0000259" key="8">
    <source>
        <dbReference type="Pfam" id="PF00924"/>
    </source>
</evidence>
<keyword evidence="6 7" id="KW-0472">Membrane</keyword>
<reference evidence="11 12" key="1">
    <citation type="submission" date="2016-08" db="EMBL/GenBank/DDBJ databases">
        <title>New Insights into Marine Group III Euryarchaeota, from dark to light.</title>
        <authorList>
            <person name="Haro-Moreno J.M."/>
            <person name="Rodriguez-Valera F."/>
            <person name="Lopez-Garcia P."/>
            <person name="Moreira D."/>
            <person name="Martin-Cuadrado A.B."/>
        </authorList>
    </citation>
    <scope>NUCLEOTIDE SEQUENCE [LARGE SCALE GENOMIC DNA]</scope>
    <source>
        <strain evidence="11">CG-Bathy1</strain>
    </source>
</reference>
<comment type="caution">
    <text evidence="11">The sequence shown here is derived from an EMBL/GenBank/DDBJ whole genome shotgun (WGS) entry which is preliminary data.</text>
</comment>
<feature type="domain" description="Mechanosensitive ion channel transmembrane helices 2/3" evidence="10">
    <location>
        <begin position="68"/>
        <end position="109"/>
    </location>
</feature>
<dbReference type="SUPFAM" id="SSF82861">
    <property type="entry name" value="Mechanosensitive channel protein MscS (YggB), transmembrane region"/>
    <property type="match status" value="1"/>
</dbReference>
<feature type="transmembrane region" description="Helical" evidence="7">
    <location>
        <begin position="74"/>
        <end position="107"/>
    </location>
</feature>
<evidence type="ECO:0000256" key="3">
    <source>
        <dbReference type="ARBA" id="ARBA00022475"/>
    </source>
</evidence>
<dbReference type="Proteomes" id="UP000183815">
    <property type="component" value="Unassembled WGS sequence"/>
</dbReference>
<name>A0A1J5TBH7_9ARCH</name>
<dbReference type="SUPFAM" id="SSF50182">
    <property type="entry name" value="Sm-like ribonucleoproteins"/>
    <property type="match status" value="1"/>
</dbReference>
<dbReference type="InterPro" id="IPR049142">
    <property type="entry name" value="MS_channel_1st"/>
</dbReference>
<comment type="subcellular location">
    <subcellularLocation>
        <location evidence="1">Cell membrane</location>
        <topology evidence="1">Multi-pass membrane protein</topology>
    </subcellularLocation>
</comment>
<gene>
    <name evidence="11" type="ORF">BEU04_03620</name>
</gene>
<evidence type="ECO:0008006" key="13">
    <source>
        <dbReference type="Google" id="ProtNLM"/>
    </source>
</evidence>
<dbReference type="InterPro" id="IPR010920">
    <property type="entry name" value="LSM_dom_sf"/>
</dbReference>
<proteinExistence type="inferred from homology"/>
<keyword evidence="5 7" id="KW-1133">Transmembrane helix</keyword>
<dbReference type="PANTHER" id="PTHR30221">
    <property type="entry name" value="SMALL-CONDUCTANCE MECHANOSENSITIVE CHANNEL"/>
    <property type="match status" value="1"/>
</dbReference>